<evidence type="ECO:0000313" key="4">
    <source>
        <dbReference type="Proteomes" id="UP001595961"/>
    </source>
</evidence>
<dbReference type="RefSeq" id="WP_266149605.1">
    <property type="nucleotide sequence ID" value="NZ_CP064028.1"/>
</dbReference>
<evidence type="ECO:0000256" key="1">
    <source>
        <dbReference type="SAM" id="MobiDB-lite"/>
    </source>
</evidence>
<name>A0ABV9BYU7_9GAMM</name>
<dbReference type="EMBL" id="JBHSGA010000003">
    <property type="protein sequence ID" value="MFC4525424.1"/>
    <property type="molecule type" value="Genomic_DNA"/>
</dbReference>
<feature type="region of interest" description="Disordered" evidence="1">
    <location>
        <begin position="25"/>
        <end position="80"/>
    </location>
</feature>
<keyword evidence="4" id="KW-1185">Reference proteome</keyword>
<feature type="signal peptide" evidence="2">
    <location>
        <begin position="1"/>
        <end position="20"/>
    </location>
</feature>
<accession>A0ABV9BYU7</accession>
<sequence length="103" mass="10712">MRYRSVLFLAASVLAMAAVAQNAKPPVTQASDSWNAPAPSSTSAGTYRDALSTAASAAGRFKFSDRNPKDNAPPDQSPIRVIINNGRGPHVNCVPMGMGGACH</sequence>
<organism evidence="3 4">
    <name type="scientific">Dyella halodurans</name>
    <dbReference type="NCBI Taxonomy" id="1920171"/>
    <lineage>
        <taxon>Bacteria</taxon>
        <taxon>Pseudomonadati</taxon>
        <taxon>Pseudomonadota</taxon>
        <taxon>Gammaproteobacteria</taxon>
        <taxon>Lysobacterales</taxon>
        <taxon>Rhodanobacteraceae</taxon>
        <taxon>Dyella</taxon>
    </lineage>
</organism>
<proteinExistence type="predicted"/>
<feature type="chain" id="PRO_5045180788" evidence="2">
    <location>
        <begin position="21"/>
        <end position="103"/>
    </location>
</feature>
<dbReference type="Proteomes" id="UP001595961">
    <property type="component" value="Unassembled WGS sequence"/>
</dbReference>
<evidence type="ECO:0000256" key="2">
    <source>
        <dbReference type="SAM" id="SignalP"/>
    </source>
</evidence>
<keyword evidence="2" id="KW-0732">Signal</keyword>
<gene>
    <name evidence="3" type="ORF">ACFO5W_02130</name>
</gene>
<comment type="caution">
    <text evidence="3">The sequence shown here is derived from an EMBL/GenBank/DDBJ whole genome shotgun (WGS) entry which is preliminary data.</text>
</comment>
<evidence type="ECO:0000313" key="3">
    <source>
        <dbReference type="EMBL" id="MFC4525424.1"/>
    </source>
</evidence>
<feature type="compositionally biased region" description="Polar residues" evidence="1">
    <location>
        <begin position="28"/>
        <end position="45"/>
    </location>
</feature>
<reference evidence="4" key="1">
    <citation type="journal article" date="2019" name="Int. J. Syst. Evol. Microbiol.">
        <title>The Global Catalogue of Microorganisms (GCM) 10K type strain sequencing project: providing services to taxonomists for standard genome sequencing and annotation.</title>
        <authorList>
            <consortium name="The Broad Institute Genomics Platform"/>
            <consortium name="The Broad Institute Genome Sequencing Center for Infectious Disease"/>
            <person name="Wu L."/>
            <person name="Ma J."/>
        </authorList>
    </citation>
    <scope>NUCLEOTIDE SEQUENCE [LARGE SCALE GENOMIC DNA]</scope>
    <source>
        <strain evidence="4">CCM 4481</strain>
    </source>
</reference>
<protein>
    <submittedName>
        <fullName evidence="3">Uncharacterized protein</fullName>
    </submittedName>
</protein>